<dbReference type="GO" id="GO:0032259">
    <property type="term" value="P:methylation"/>
    <property type="evidence" value="ECO:0007669"/>
    <property type="project" value="UniProtKB-KW"/>
</dbReference>
<keyword evidence="6" id="KW-1185">Reference proteome</keyword>
<comment type="caution">
    <text evidence="5">The sequence shown here is derived from an EMBL/GenBank/DDBJ whole genome shotgun (WGS) entry which is preliminary data.</text>
</comment>
<evidence type="ECO:0000256" key="2">
    <source>
        <dbReference type="ARBA" id="ARBA00022603"/>
    </source>
</evidence>
<evidence type="ECO:0000256" key="3">
    <source>
        <dbReference type="ARBA" id="ARBA00022679"/>
    </source>
</evidence>
<gene>
    <name evidence="5" type="ORF">NF867_07415</name>
</gene>
<organism evidence="5 6">
    <name type="scientific">Solitalea agri</name>
    <dbReference type="NCBI Taxonomy" id="2953739"/>
    <lineage>
        <taxon>Bacteria</taxon>
        <taxon>Pseudomonadati</taxon>
        <taxon>Bacteroidota</taxon>
        <taxon>Sphingobacteriia</taxon>
        <taxon>Sphingobacteriales</taxon>
        <taxon>Sphingobacteriaceae</taxon>
        <taxon>Solitalea</taxon>
    </lineage>
</organism>
<evidence type="ECO:0000313" key="6">
    <source>
        <dbReference type="Proteomes" id="UP001155182"/>
    </source>
</evidence>
<protein>
    <submittedName>
        <fullName evidence="5">TPMT family class I SAM-dependent methyltransferase</fullName>
    </submittedName>
</protein>
<dbReference type="Pfam" id="PF05724">
    <property type="entry name" value="TPMT"/>
    <property type="match status" value="1"/>
</dbReference>
<dbReference type="PROSITE" id="PS51585">
    <property type="entry name" value="SAM_MT_TPMT"/>
    <property type="match status" value="1"/>
</dbReference>
<dbReference type="GO" id="GO:0008757">
    <property type="term" value="F:S-adenosylmethionine-dependent methyltransferase activity"/>
    <property type="evidence" value="ECO:0007669"/>
    <property type="project" value="InterPro"/>
</dbReference>
<dbReference type="AlphaFoldDB" id="A0A9X2F229"/>
<dbReference type="PANTHER" id="PTHR32183">
    <property type="match status" value="1"/>
</dbReference>
<evidence type="ECO:0000256" key="4">
    <source>
        <dbReference type="ARBA" id="ARBA00022691"/>
    </source>
</evidence>
<evidence type="ECO:0000313" key="5">
    <source>
        <dbReference type="EMBL" id="MCO4292685.1"/>
    </source>
</evidence>
<name>A0A9X2F229_9SPHI</name>
<sequence length="210" mass="23642">MKKEVSITDLSLDADFWNNRYQTAQTGWDLGTVSPPLKAYIDQLTNKSISILIPGCGNAYEAEYLLEQGFSAITLVDISETITKQIKEKLSNWLDNGLTIITGDFFELSGSYDLILEQTFFCALDPLLREKYVKKVHDLLNPNGKLVGVLFNRNFEQQGPPFGGTKEEYKTLFEANFELKTINECYNSVKPRAGSELFINLSPKSSLGDF</sequence>
<dbReference type="InterPro" id="IPR029063">
    <property type="entry name" value="SAM-dependent_MTases_sf"/>
</dbReference>
<dbReference type="SUPFAM" id="SSF53335">
    <property type="entry name" value="S-adenosyl-L-methionine-dependent methyltransferases"/>
    <property type="match status" value="1"/>
</dbReference>
<dbReference type="EMBL" id="JAMWYS010000027">
    <property type="protein sequence ID" value="MCO4292685.1"/>
    <property type="molecule type" value="Genomic_DNA"/>
</dbReference>
<dbReference type="Proteomes" id="UP001155182">
    <property type="component" value="Unassembled WGS sequence"/>
</dbReference>
<dbReference type="RefSeq" id="WP_252587178.1">
    <property type="nucleotide sequence ID" value="NZ_JAMWYS010000027.1"/>
</dbReference>
<dbReference type="CDD" id="cd02440">
    <property type="entry name" value="AdoMet_MTases"/>
    <property type="match status" value="1"/>
</dbReference>
<dbReference type="PANTHER" id="PTHR32183:SF6">
    <property type="entry name" value="CYSTEINE SULFINATE DESULFINASE_CYSTEINE DESULFURASE AND RELATED ENZYMES"/>
    <property type="match status" value="1"/>
</dbReference>
<dbReference type="InterPro" id="IPR008854">
    <property type="entry name" value="TPMT"/>
</dbReference>
<evidence type="ECO:0000256" key="1">
    <source>
        <dbReference type="ARBA" id="ARBA00022553"/>
    </source>
</evidence>
<proteinExistence type="predicted"/>
<keyword evidence="2 5" id="KW-0489">Methyltransferase</keyword>
<keyword evidence="1" id="KW-0597">Phosphoprotein</keyword>
<reference evidence="5" key="1">
    <citation type="submission" date="2022-06" db="EMBL/GenBank/DDBJ databases">
        <title>Solitalea sp. MAHUQ-68 isolated from rhizospheric soil.</title>
        <authorList>
            <person name="Huq M.A."/>
        </authorList>
    </citation>
    <scope>NUCLEOTIDE SEQUENCE</scope>
    <source>
        <strain evidence="5">MAHUQ-68</strain>
    </source>
</reference>
<accession>A0A9X2F229</accession>
<keyword evidence="4" id="KW-0949">S-adenosyl-L-methionine</keyword>
<keyword evidence="3" id="KW-0808">Transferase</keyword>
<dbReference type="Gene3D" id="3.40.50.150">
    <property type="entry name" value="Vaccinia Virus protein VP39"/>
    <property type="match status" value="1"/>
</dbReference>